<evidence type="ECO:0000256" key="2">
    <source>
        <dbReference type="ARBA" id="ARBA00022448"/>
    </source>
</evidence>
<feature type="domain" description="ABC transmembrane type-1" evidence="8">
    <location>
        <begin position="80"/>
        <end position="292"/>
    </location>
</feature>
<dbReference type="SUPFAM" id="SSF161098">
    <property type="entry name" value="MetI-like"/>
    <property type="match status" value="1"/>
</dbReference>
<feature type="transmembrane region" description="Helical" evidence="7">
    <location>
        <begin position="14"/>
        <end position="33"/>
    </location>
</feature>
<comment type="similarity">
    <text evidence="7">Belongs to the binding-protein-dependent transport system permease family.</text>
</comment>
<evidence type="ECO:0000313" key="10">
    <source>
        <dbReference type="Proteomes" id="UP001230466"/>
    </source>
</evidence>
<organism evidence="9 10">
    <name type="scientific">Pasteurella atlantica</name>
    <dbReference type="NCBI Taxonomy" id="2827233"/>
    <lineage>
        <taxon>Bacteria</taxon>
        <taxon>Pseudomonadati</taxon>
        <taxon>Pseudomonadota</taxon>
        <taxon>Gammaproteobacteria</taxon>
        <taxon>Pasteurellales</taxon>
        <taxon>Pasteurellaceae</taxon>
        <taxon>Pasteurella</taxon>
    </lineage>
</organism>
<proteinExistence type="inferred from homology"/>
<evidence type="ECO:0000256" key="7">
    <source>
        <dbReference type="RuleBase" id="RU363032"/>
    </source>
</evidence>
<dbReference type="InterPro" id="IPR035906">
    <property type="entry name" value="MetI-like_sf"/>
</dbReference>
<evidence type="ECO:0000256" key="5">
    <source>
        <dbReference type="ARBA" id="ARBA00022989"/>
    </source>
</evidence>
<keyword evidence="2 7" id="KW-0813">Transport</keyword>
<dbReference type="EMBL" id="JASAYJ010000038">
    <property type="protein sequence ID" value="MDP8188219.1"/>
    <property type="molecule type" value="Genomic_DNA"/>
</dbReference>
<keyword evidence="3" id="KW-1003">Cell membrane</keyword>
<feature type="transmembrane region" description="Helical" evidence="7">
    <location>
        <begin position="158"/>
        <end position="178"/>
    </location>
</feature>
<protein>
    <submittedName>
        <fullName evidence="9">Sugar ABC transporter permease</fullName>
    </submittedName>
</protein>
<evidence type="ECO:0000256" key="1">
    <source>
        <dbReference type="ARBA" id="ARBA00004651"/>
    </source>
</evidence>
<dbReference type="AlphaFoldDB" id="A0AAW8CT36"/>
<dbReference type="Gene3D" id="1.10.3720.10">
    <property type="entry name" value="MetI-like"/>
    <property type="match status" value="1"/>
</dbReference>
<keyword evidence="6 7" id="KW-0472">Membrane</keyword>
<feature type="transmembrane region" description="Helical" evidence="7">
    <location>
        <begin position="227"/>
        <end position="246"/>
    </location>
</feature>
<evidence type="ECO:0000256" key="6">
    <source>
        <dbReference type="ARBA" id="ARBA00023136"/>
    </source>
</evidence>
<evidence type="ECO:0000313" key="9">
    <source>
        <dbReference type="EMBL" id="MDP8188219.1"/>
    </source>
</evidence>
<feature type="transmembrane region" description="Helical" evidence="7">
    <location>
        <begin position="118"/>
        <end position="138"/>
    </location>
</feature>
<sequence>MIKIFNNKKFGKQLFIFSFLLPTLLCFFIFYFYSVATIFVTSFTKWDYTNLSHPEFLGFDNLFANYHYIFKEYPFFMEALFNSIRWAIIGIVIQVPIAVSIAIILSKKLSGWKVTRNLFIIPSIISSAAMGLIFLQIYNPNYGVVNEIIKFFNPDFNGSVLLIPGVNIVAMTAAYVFFTGASTIMVLGQILAIPKSLYEAAEIDGISNFKVDWYITLPMIKDTIKTISVMAASAGFLIYNEVFFLTNGAAGTKSISFIIRELAVSSSRTQYARANTVGVFQILGGLLIIVLIGLIFRNKDNKLMK</sequence>
<dbReference type="Proteomes" id="UP001230466">
    <property type="component" value="Unassembled WGS sequence"/>
</dbReference>
<evidence type="ECO:0000256" key="3">
    <source>
        <dbReference type="ARBA" id="ARBA00022475"/>
    </source>
</evidence>
<keyword evidence="5 7" id="KW-1133">Transmembrane helix</keyword>
<dbReference type="RefSeq" id="WP_211599434.1">
    <property type="nucleotide sequence ID" value="NZ_JAGRQI010000038.1"/>
</dbReference>
<evidence type="ECO:0000256" key="4">
    <source>
        <dbReference type="ARBA" id="ARBA00022692"/>
    </source>
</evidence>
<reference evidence="9" key="1">
    <citation type="journal article" date="2023" name="Front. Microbiol.">
        <title>Phylogeography and host specificity of Pasteurellaceae pathogenic to sea-farmed fish in the north-east Atlantic.</title>
        <authorList>
            <person name="Gulla S."/>
            <person name="Colquhoun D.J."/>
            <person name="Olsen A.B."/>
            <person name="Spilsberg B."/>
            <person name="Lagesen K."/>
            <person name="Aakesson C.P."/>
            <person name="Strom S."/>
            <person name="Manji F."/>
            <person name="Birkbeck T.H."/>
            <person name="Nilsen H.K."/>
        </authorList>
    </citation>
    <scope>NUCLEOTIDE SEQUENCE</scope>
    <source>
        <strain evidence="9">VIB1234</strain>
    </source>
</reference>
<dbReference type="Pfam" id="PF00528">
    <property type="entry name" value="BPD_transp_1"/>
    <property type="match status" value="1"/>
</dbReference>
<dbReference type="GO" id="GO:0005886">
    <property type="term" value="C:plasma membrane"/>
    <property type="evidence" value="ECO:0007669"/>
    <property type="project" value="UniProtKB-SubCell"/>
</dbReference>
<dbReference type="InterPro" id="IPR051393">
    <property type="entry name" value="ABC_transporter_permease"/>
</dbReference>
<dbReference type="PROSITE" id="PS50928">
    <property type="entry name" value="ABC_TM1"/>
    <property type="match status" value="1"/>
</dbReference>
<gene>
    <name evidence="9" type="ORF">QJU78_10700</name>
</gene>
<dbReference type="GO" id="GO:0055085">
    <property type="term" value="P:transmembrane transport"/>
    <property type="evidence" value="ECO:0007669"/>
    <property type="project" value="InterPro"/>
</dbReference>
<dbReference type="CDD" id="cd06261">
    <property type="entry name" value="TM_PBP2"/>
    <property type="match status" value="1"/>
</dbReference>
<comment type="caution">
    <text evidence="9">The sequence shown here is derived from an EMBL/GenBank/DDBJ whole genome shotgun (WGS) entry which is preliminary data.</text>
</comment>
<name>A0AAW8CT36_9PAST</name>
<dbReference type="PANTHER" id="PTHR30193:SF37">
    <property type="entry name" value="INNER MEMBRANE ABC TRANSPORTER PERMEASE PROTEIN YCJO"/>
    <property type="match status" value="1"/>
</dbReference>
<keyword evidence="4 7" id="KW-0812">Transmembrane</keyword>
<comment type="subcellular location">
    <subcellularLocation>
        <location evidence="1 7">Cell membrane</location>
        <topology evidence="1 7">Multi-pass membrane protein</topology>
    </subcellularLocation>
</comment>
<dbReference type="InterPro" id="IPR000515">
    <property type="entry name" value="MetI-like"/>
</dbReference>
<feature type="transmembrane region" description="Helical" evidence="7">
    <location>
        <begin position="277"/>
        <end position="296"/>
    </location>
</feature>
<evidence type="ECO:0000259" key="8">
    <source>
        <dbReference type="PROSITE" id="PS50928"/>
    </source>
</evidence>
<accession>A0AAW8CT36</accession>
<feature type="transmembrane region" description="Helical" evidence="7">
    <location>
        <begin position="84"/>
        <end position="106"/>
    </location>
</feature>
<dbReference type="PANTHER" id="PTHR30193">
    <property type="entry name" value="ABC TRANSPORTER PERMEASE PROTEIN"/>
    <property type="match status" value="1"/>
</dbReference>